<dbReference type="NCBIfam" id="TIGR00667">
    <property type="entry name" value="aat"/>
    <property type="match status" value="1"/>
</dbReference>
<comment type="catalytic activity">
    <reaction evidence="4">
        <text>N-terminal L-lysyl-[protein] + L-leucyl-tRNA(Leu) = N-terminal L-leucyl-L-lysyl-[protein] + tRNA(Leu) + H(+)</text>
        <dbReference type="Rhea" id="RHEA:12340"/>
        <dbReference type="Rhea" id="RHEA-COMP:9613"/>
        <dbReference type="Rhea" id="RHEA-COMP:9622"/>
        <dbReference type="Rhea" id="RHEA-COMP:12670"/>
        <dbReference type="Rhea" id="RHEA-COMP:12671"/>
        <dbReference type="ChEBI" id="CHEBI:15378"/>
        <dbReference type="ChEBI" id="CHEBI:65249"/>
        <dbReference type="ChEBI" id="CHEBI:78442"/>
        <dbReference type="ChEBI" id="CHEBI:78494"/>
        <dbReference type="ChEBI" id="CHEBI:133043"/>
        <dbReference type="EC" id="2.3.2.6"/>
    </reaction>
</comment>
<dbReference type="InterPro" id="IPR042203">
    <property type="entry name" value="Leu/Phe-tRNA_Trfase_C"/>
</dbReference>
<name>A0ABS8G6C9_9ALTE</name>
<dbReference type="InterPro" id="IPR016181">
    <property type="entry name" value="Acyl_CoA_acyltransferase"/>
</dbReference>
<dbReference type="Proteomes" id="UP001520878">
    <property type="component" value="Unassembled WGS sequence"/>
</dbReference>
<dbReference type="InterPro" id="IPR004616">
    <property type="entry name" value="Leu/Phe-tRNA_Trfase"/>
</dbReference>
<dbReference type="HAMAP" id="MF_00688">
    <property type="entry name" value="Leu_Phe_trans"/>
    <property type="match status" value="1"/>
</dbReference>
<protein>
    <recommendedName>
        <fullName evidence="4">Leucyl/phenylalanyl-tRNA--protein transferase</fullName>
        <ecNumber evidence="4">2.3.2.6</ecNumber>
    </recommendedName>
    <alternativeName>
        <fullName evidence="4">L/F-transferase</fullName>
    </alternativeName>
    <alternativeName>
        <fullName evidence="4">Leucyltransferase</fullName>
    </alternativeName>
    <alternativeName>
        <fullName evidence="4">Phenyalanyltransferase</fullName>
    </alternativeName>
</protein>
<dbReference type="Pfam" id="PF03588">
    <property type="entry name" value="Leu_Phe_trans"/>
    <property type="match status" value="1"/>
</dbReference>
<keyword evidence="3 4" id="KW-0012">Acyltransferase</keyword>
<sequence>MIALHQLDQQLCFPSPQYSLDDPNGLLAFGGDLSVPRLREAYRQGIFPWYSDGEPILWWSPDPRGVLVPEAFHCSRSLRKRLRTTAHTATLNHAFDKVVEQCANIPRNQSGTWITQDMQAAYRALHRSGDAHSVEIWSEQGELVGGLYGVAVGAVFCGESMFSHQADASKMAFFYLVRHLITHGGHLIDCQMPTPHLQSLGCKAMSRATFLAELSVLQDMPVANNTYTPQSLEYTP</sequence>
<evidence type="ECO:0000256" key="2">
    <source>
        <dbReference type="ARBA" id="ARBA00022679"/>
    </source>
</evidence>
<keyword evidence="2 4" id="KW-0808">Transferase</keyword>
<organism evidence="5 6">
    <name type="scientific">Fluctibacter halophilus</name>
    <dbReference type="NCBI Taxonomy" id="226011"/>
    <lineage>
        <taxon>Bacteria</taxon>
        <taxon>Pseudomonadati</taxon>
        <taxon>Pseudomonadota</taxon>
        <taxon>Gammaproteobacteria</taxon>
        <taxon>Alteromonadales</taxon>
        <taxon>Alteromonadaceae</taxon>
        <taxon>Fluctibacter</taxon>
    </lineage>
</organism>
<evidence type="ECO:0000256" key="4">
    <source>
        <dbReference type="HAMAP-Rule" id="MF_00688"/>
    </source>
</evidence>
<gene>
    <name evidence="4 5" type="primary">aat</name>
    <name evidence="5" type="ORF">LJ739_04025</name>
</gene>
<dbReference type="PANTHER" id="PTHR30098">
    <property type="entry name" value="LEUCYL/PHENYLALANYL-TRNA--PROTEIN TRANSFERASE"/>
    <property type="match status" value="1"/>
</dbReference>
<dbReference type="Gene3D" id="3.40.630.70">
    <property type="entry name" value="Leucyl/phenylalanyl-tRNA-protein transferase, C-terminal domain"/>
    <property type="match status" value="1"/>
</dbReference>
<comment type="caution">
    <text evidence="5">The sequence shown here is derived from an EMBL/GenBank/DDBJ whole genome shotgun (WGS) entry which is preliminary data.</text>
</comment>
<dbReference type="InterPro" id="IPR042221">
    <property type="entry name" value="Leu/Phe-tRNA_Trfase_N"/>
</dbReference>
<comment type="catalytic activity">
    <reaction evidence="4">
        <text>N-terminal L-arginyl-[protein] + L-leucyl-tRNA(Leu) = N-terminal L-leucyl-L-arginyl-[protein] + tRNA(Leu) + H(+)</text>
        <dbReference type="Rhea" id="RHEA:50416"/>
        <dbReference type="Rhea" id="RHEA-COMP:9613"/>
        <dbReference type="Rhea" id="RHEA-COMP:9622"/>
        <dbReference type="Rhea" id="RHEA-COMP:12672"/>
        <dbReference type="Rhea" id="RHEA-COMP:12673"/>
        <dbReference type="ChEBI" id="CHEBI:15378"/>
        <dbReference type="ChEBI" id="CHEBI:64719"/>
        <dbReference type="ChEBI" id="CHEBI:78442"/>
        <dbReference type="ChEBI" id="CHEBI:78494"/>
        <dbReference type="ChEBI" id="CHEBI:133044"/>
        <dbReference type="EC" id="2.3.2.6"/>
    </reaction>
</comment>
<comment type="similarity">
    <text evidence="4">Belongs to the L/F-transferase family.</text>
</comment>
<evidence type="ECO:0000313" key="6">
    <source>
        <dbReference type="Proteomes" id="UP001520878"/>
    </source>
</evidence>
<evidence type="ECO:0000313" key="5">
    <source>
        <dbReference type="EMBL" id="MCC2615405.1"/>
    </source>
</evidence>
<dbReference type="RefSeq" id="WP_229157307.1">
    <property type="nucleotide sequence ID" value="NZ_JAJEWP010000001.1"/>
</dbReference>
<accession>A0ABS8G6C9</accession>
<dbReference type="GO" id="GO:0008914">
    <property type="term" value="F:leucyl-tRNA--protein transferase activity"/>
    <property type="evidence" value="ECO:0007669"/>
    <property type="project" value="UniProtKB-EC"/>
</dbReference>
<evidence type="ECO:0000256" key="1">
    <source>
        <dbReference type="ARBA" id="ARBA00022490"/>
    </source>
</evidence>
<comment type="function">
    <text evidence="4">Functions in the N-end rule pathway of protein degradation where it conjugates Leu, Phe and, less efficiently, Met from aminoacyl-tRNAs to the N-termini of proteins containing an N-terminal arginine or lysine.</text>
</comment>
<dbReference type="SUPFAM" id="SSF55729">
    <property type="entry name" value="Acyl-CoA N-acyltransferases (Nat)"/>
    <property type="match status" value="1"/>
</dbReference>
<keyword evidence="6" id="KW-1185">Reference proteome</keyword>
<dbReference type="PANTHER" id="PTHR30098:SF2">
    <property type="entry name" value="LEUCYL_PHENYLALANYL-TRNA--PROTEIN TRANSFERASE"/>
    <property type="match status" value="1"/>
</dbReference>
<proteinExistence type="inferred from homology"/>
<comment type="subcellular location">
    <subcellularLocation>
        <location evidence="4">Cytoplasm</location>
    </subcellularLocation>
</comment>
<dbReference type="EMBL" id="JAJEWP010000001">
    <property type="protein sequence ID" value="MCC2615405.1"/>
    <property type="molecule type" value="Genomic_DNA"/>
</dbReference>
<comment type="catalytic activity">
    <reaction evidence="4">
        <text>L-phenylalanyl-tRNA(Phe) + an N-terminal L-alpha-aminoacyl-[protein] = an N-terminal L-phenylalanyl-L-alpha-aminoacyl-[protein] + tRNA(Phe)</text>
        <dbReference type="Rhea" id="RHEA:43632"/>
        <dbReference type="Rhea" id="RHEA-COMP:9668"/>
        <dbReference type="Rhea" id="RHEA-COMP:9699"/>
        <dbReference type="Rhea" id="RHEA-COMP:10636"/>
        <dbReference type="Rhea" id="RHEA-COMP:10637"/>
        <dbReference type="ChEBI" id="CHEBI:78442"/>
        <dbReference type="ChEBI" id="CHEBI:78531"/>
        <dbReference type="ChEBI" id="CHEBI:78597"/>
        <dbReference type="ChEBI" id="CHEBI:83561"/>
        <dbReference type="EC" id="2.3.2.6"/>
    </reaction>
</comment>
<dbReference type="EC" id="2.3.2.6" evidence="4"/>
<evidence type="ECO:0000256" key="3">
    <source>
        <dbReference type="ARBA" id="ARBA00023315"/>
    </source>
</evidence>
<keyword evidence="1 4" id="KW-0963">Cytoplasm</keyword>
<reference evidence="5 6" key="1">
    <citation type="submission" date="2021-10" db="EMBL/GenBank/DDBJ databases">
        <title>Draft genome of Aestuariibacter halophilus JC2043.</title>
        <authorList>
            <person name="Emsley S.A."/>
            <person name="Pfannmuller K.M."/>
            <person name="Ushijima B."/>
            <person name="Saw J.H."/>
            <person name="Videau P."/>
        </authorList>
    </citation>
    <scope>NUCLEOTIDE SEQUENCE [LARGE SCALE GENOMIC DNA]</scope>
    <source>
        <strain evidence="5 6">JC2043</strain>
    </source>
</reference>
<dbReference type="Gene3D" id="3.30.70.3550">
    <property type="entry name" value="Leucyl/phenylalanyl-tRNA-protein transferase, N-terminal domain"/>
    <property type="match status" value="1"/>
</dbReference>